<proteinExistence type="predicted"/>
<keyword evidence="2" id="KW-1185">Reference proteome</keyword>
<name>A0A811U6P0_CERCA</name>
<dbReference type="AlphaFoldDB" id="A0A811U6P0"/>
<sequence length="63" mass="6841">MLANVLTMQQQAQERKIDYIISAAACSTAKYHFALVIAICLRASDLFSCVADPFCSLPTGKSD</sequence>
<dbReference type="EMBL" id="CAJHJT010000001">
    <property type="protein sequence ID" value="CAD6994461.1"/>
    <property type="molecule type" value="Genomic_DNA"/>
</dbReference>
<gene>
    <name evidence="1" type="ORF">CCAP1982_LOCUS3206</name>
</gene>
<accession>A0A811U6P0</accession>
<evidence type="ECO:0000313" key="1">
    <source>
        <dbReference type="EMBL" id="CAD6994461.1"/>
    </source>
</evidence>
<comment type="caution">
    <text evidence="1">The sequence shown here is derived from an EMBL/GenBank/DDBJ whole genome shotgun (WGS) entry which is preliminary data.</text>
</comment>
<evidence type="ECO:0000313" key="2">
    <source>
        <dbReference type="Proteomes" id="UP000606786"/>
    </source>
</evidence>
<protein>
    <submittedName>
        <fullName evidence="1">(Mediterranean fruit fly) hypothetical protein</fullName>
    </submittedName>
</protein>
<dbReference type="Proteomes" id="UP000606786">
    <property type="component" value="Unassembled WGS sequence"/>
</dbReference>
<organism evidence="1 2">
    <name type="scientific">Ceratitis capitata</name>
    <name type="common">Mediterranean fruit fly</name>
    <name type="synonym">Tephritis capitata</name>
    <dbReference type="NCBI Taxonomy" id="7213"/>
    <lineage>
        <taxon>Eukaryota</taxon>
        <taxon>Metazoa</taxon>
        <taxon>Ecdysozoa</taxon>
        <taxon>Arthropoda</taxon>
        <taxon>Hexapoda</taxon>
        <taxon>Insecta</taxon>
        <taxon>Pterygota</taxon>
        <taxon>Neoptera</taxon>
        <taxon>Endopterygota</taxon>
        <taxon>Diptera</taxon>
        <taxon>Brachycera</taxon>
        <taxon>Muscomorpha</taxon>
        <taxon>Tephritoidea</taxon>
        <taxon>Tephritidae</taxon>
        <taxon>Ceratitis</taxon>
        <taxon>Ceratitis</taxon>
    </lineage>
</organism>
<reference evidence="1" key="1">
    <citation type="submission" date="2020-11" db="EMBL/GenBank/DDBJ databases">
        <authorList>
            <person name="Whitehead M."/>
        </authorList>
    </citation>
    <scope>NUCLEOTIDE SEQUENCE</scope>
    <source>
        <strain evidence="1">EGII</strain>
    </source>
</reference>